<name>A0ABD6BY57_9EURY</name>
<proteinExistence type="predicted"/>
<gene>
    <name evidence="1" type="ORF">ACFR9T_05925</name>
</gene>
<reference evidence="1 2" key="1">
    <citation type="journal article" date="2019" name="Int. J. Syst. Evol. Microbiol.">
        <title>The Global Catalogue of Microorganisms (GCM) 10K type strain sequencing project: providing services to taxonomists for standard genome sequencing and annotation.</title>
        <authorList>
            <consortium name="The Broad Institute Genomics Platform"/>
            <consortium name="The Broad Institute Genome Sequencing Center for Infectious Disease"/>
            <person name="Wu L."/>
            <person name="Ma J."/>
        </authorList>
    </citation>
    <scope>NUCLEOTIDE SEQUENCE [LARGE SCALE GENOMIC DNA]</scope>
    <source>
        <strain evidence="1 2">CGMCC 1.12689</strain>
    </source>
</reference>
<organism evidence="1 2">
    <name type="scientific">Halorubrum laminariae</name>
    <dbReference type="NCBI Taxonomy" id="1433523"/>
    <lineage>
        <taxon>Archaea</taxon>
        <taxon>Methanobacteriati</taxon>
        <taxon>Methanobacteriota</taxon>
        <taxon>Stenosarchaea group</taxon>
        <taxon>Halobacteria</taxon>
        <taxon>Halobacteriales</taxon>
        <taxon>Haloferacaceae</taxon>
        <taxon>Halorubrum</taxon>
    </lineage>
</organism>
<evidence type="ECO:0000313" key="1">
    <source>
        <dbReference type="EMBL" id="MFD1570123.1"/>
    </source>
</evidence>
<dbReference type="EMBL" id="JBHUDB010000002">
    <property type="protein sequence ID" value="MFD1570123.1"/>
    <property type="molecule type" value="Genomic_DNA"/>
</dbReference>
<accession>A0ABD6BY57</accession>
<keyword evidence="2" id="KW-1185">Reference proteome</keyword>
<evidence type="ECO:0008006" key="3">
    <source>
        <dbReference type="Google" id="ProtNLM"/>
    </source>
</evidence>
<dbReference type="AlphaFoldDB" id="A0ABD6BY57"/>
<evidence type="ECO:0000313" key="2">
    <source>
        <dbReference type="Proteomes" id="UP001597185"/>
    </source>
</evidence>
<sequence>MTLQTNHETTNSPECNRCDHGFSKEDNACEVLSGRSDDGLGTAVVCTSCAKKAGVDVGAFARPAPEVLPELA</sequence>
<dbReference type="RefSeq" id="WP_256397067.1">
    <property type="nucleotide sequence ID" value="NZ_JANHDL010000004.1"/>
</dbReference>
<protein>
    <recommendedName>
        <fullName evidence="3">HNH endonuclease</fullName>
    </recommendedName>
</protein>
<comment type="caution">
    <text evidence="1">The sequence shown here is derived from an EMBL/GenBank/DDBJ whole genome shotgun (WGS) entry which is preliminary data.</text>
</comment>
<dbReference type="Proteomes" id="UP001597185">
    <property type="component" value="Unassembled WGS sequence"/>
</dbReference>